<dbReference type="PANTHER" id="PTHR46401">
    <property type="entry name" value="GLYCOSYLTRANSFERASE WBBK-RELATED"/>
    <property type="match status" value="1"/>
</dbReference>
<keyword evidence="1" id="KW-0808">Transferase</keyword>
<dbReference type="GO" id="GO:0016757">
    <property type="term" value="F:glycosyltransferase activity"/>
    <property type="evidence" value="ECO:0007669"/>
    <property type="project" value="InterPro"/>
</dbReference>
<reference evidence="3 4" key="1">
    <citation type="submission" date="2015-12" db="EMBL/GenBank/DDBJ databases">
        <title>Nitrous oxide reduction kinetics distinguish bacteria harboring typical versus atypical NosZ.</title>
        <authorList>
            <person name="Yoon S."/>
            <person name="Nissen S."/>
            <person name="Park D."/>
            <person name="Sanford R.A."/>
            <person name="Loeffler F.E."/>
        </authorList>
    </citation>
    <scope>NUCLEOTIDE SEQUENCE [LARGE SCALE GENOMIC DNA]</scope>
    <source>
        <strain evidence="3 4">ATCC BAA-841</strain>
    </source>
</reference>
<dbReference type="GO" id="GO:0009103">
    <property type="term" value="P:lipopolysaccharide biosynthetic process"/>
    <property type="evidence" value="ECO:0007669"/>
    <property type="project" value="TreeGrafter"/>
</dbReference>
<name>A0A133XGS6_9RHOO</name>
<dbReference type="STRING" id="281362.AT959_12195"/>
<accession>A0A133XGS6</accession>
<proteinExistence type="predicted"/>
<sequence length="538" mass="60407">MIEPALRDPLFGFVMPLTVGGSSLGAFPSDSVARDVMGHMPYDMQRVVEGPPVLVRSEVLLDFGPLEAEGDDLSRALASLFIRANRRGYSARLCNAVFFPVADETCGGVARAVPALERASDYYKALDGQTTQPETRLEALLTQRFLPKERRDVLFDIRNLAPGYNGTAQHILSLLPHFVGLAEQYAIWPCFWVLPQSAAFHNLAALYPEFLVHELPGDRLFDACVRLSQPWSFSELRDQAYRSSVNIYAVLDTIAWDCHYVRMPHLDGVWRSLAEFADGLLYISDFSRKRFNSRFPASKHAENVVAYCSMNPPEYLAGSQQVLLPAAEGEQAPYILVCGNSYYHKGLNETVHALSAGFPSVRIKVIGELKSQFHNVEQVPSGNQSAETMAALYRNCVCLVFPSFYEGFGLPIFEALAFARPVVARHSELIDELCEKIDPVKGIFPFSNDSELLRTVKRCLTRAIAPDAISGKPGQPYTWKDSAEDILRLVDRSLANVNLDRCRQRLEFFYRVDQFDIERAGWTNAEQNKVVFEVEQEE</sequence>
<dbReference type="Pfam" id="PF00534">
    <property type="entry name" value="Glycos_transf_1"/>
    <property type="match status" value="1"/>
</dbReference>
<evidence type="ECO:0000259" key="2">
    <source>
        <dbReference type="Pfam" id="PF00534"/>
    </source>
</evidence>
<dbReference type="EMBL" id="LODL01000021">
    <property type="protein sequence ID" value="KXB30129.1"/>
    <property type="molecule type" value="Genomic_DNA"/>
</dbReference>
<dbReference type="Proteomes" id="UP000070186">
    <property type="component" value="Unassembled WGS sequence"/>
</dbReference>
<evidence type="ECO:0000256" key="1">
    <source>
        <dbReference type="ARBA" id="ARBA00022679"/>
    </source>
</evidence>
<protein>
    <recommendedName>
        <fullName evidence="2">Glycosyl transferase family 1 domain-containing protein</fullName>
    </recommendedName>
</protein>
<dbReference type="Gene3D" id="3.40.50.2000">
    <property type="entry name" value="Glycogen Phosphorylase B"/>
    <property type="match status" value="1"/>
</dbReference>
<evidence type="ECO:0000313" key="4">
    <source>
        <dbReference type="Proteomes" id="UP000070186"/>
    </source>
</evidence>
<organism evidence="3 4">
    <name type="scientific">Dechloromonas denitrificans</name>
    <dbReference type="NCBI Taxonomy" id="281362"/>
    <lineage>
        <taxon>Bacteria</taxon>
        <taxon>Pseudomonadati</taxon>
        <taxon>Pseudomonadota</taxon>
        <taxon>Betaproteobacteria</taxon>
        <taxon>Rhodocyclales</taxon>
        <taxon>Azonexaceae</taxon>
        <taxon>Dechloromonas</taxon>
    </lineage>
</organism>
<feature type="domain" description="Glycosyl transferase family 1" evidence="2">
    <location>
        <begin position="329"/>
        <end position="455"/>
    </location>
</feature>
<dbReference type="PANTHER" id="PTHR46401:SF2">
    <property type="entry name" value="GLYCOSYLTRANSFERASE WBBK-RELATED"/>
    <property type="match status" value="1"/>
</dbReference>
<keyword evidence="4" id="KW-1185">Reference proteome</keyword>
<dbReference type="SUPFAM" id="SSF53756">
    <property type="entry name" value="UDP-Glycosyltransferase/glycogen phosphorylase"/>
    <property type="match status" value="1"/>
</dbReference>
<comment type="caution">
    <text evidence="3">The sequence shown here is derived from an EMBL/GenBank/DDBJ whole genome shotgun (WGS) entry which is preliminary data.</text>
</comment>
<dbReference type="AlphaFoldDB" id="A0A133XGS6"/>
<evidence type="ECO:0000313" key="3">
    <source>
        <dbReference type="EMBL" id="KXB30129.1"/>
    </source>
</evidence>
<gene>
    <name evidence="3" type="ORF">AT959_12195</name>
</gene>
<dbReference type="InterPro" id="IPR001296">
    <property type="entry name" value="Glyco_trans_1"/>
</dbReference>